<gene>
    <name evidence="1" type="ORF">NSE01_40280</name>
</gene>
<dbReference type="EMBL" id="BJYR01000038">
    <property type="protein sequence ID" value="GEO02196.1"/>
    <property type="molecule type" value="Genomic_DNA"/>
</dbReference>
<proteinExistence type="predicted"/>
<dbReference type="Proteomes" id="UP000321464">
    <property type="component" value="Unassembled WGS sequence"/>
</dbReference>
<evidence type="ECO:0000313" key="2">
    <source>
        <dbReference type="Proteomes" id="UP000321464"/>
    </source>
</evidence>
<name>A0A512AR89_9SPHN</name>
<comment type="caution">
    <text evidence="1">The sequence shown here is derived from an EMBL/GenBank/DDBJ whole genome shotgun (WGS) entry which is preliminary data.</text>
</comment>
<reference evidence="1 2" key="1">
    <citation type="submission" date="2019-07" db="EMBL/GenBank/DDBJ databases">
        <title>Whole genome shotgun sequence of Novosphingobium sediminis NBRC 106119.</title>
        <authorList>
            <person name="Hosoyama A."/>
            <person name="Uohara A."/>
            <person name="Ohji S."/>
            <person name="Ichikawa N."/>
        </authorList>
    </citation>
    <scope>NUCLEOTIDE SEQUENCE [LARGE SCALE GENOMIC DNA]</scope>
    <source>
        <strain evidence="1 2">NBRC 106119</strain>
    </source>
</reference>
<accession>A0A512AR89</accession>
<sequence>MPRQQIGAALIISSALFTPRNAGNRWLIVEESDTFAVLALMIFHYEAKSRIKAIDR</sequence>
<dbReference type="AlphaFoldDB" id="A0A512AR89"/>
<organism evidence="1 2">
    <name type="scientific">Novosphingobium sediminis</name>
    <dbReference type="NCBI Taxonomy" id="707214"/>
    <lineage>
        <taxon>Bacteria</taxon>
        <taxon>Pseudomonadati</taxon>
        <taxon>Pseudomonadota</taxon>
        <taxon>Alphaproteobacteria</taxon>
        <taxon>Sphingomonadales</taxon>
        <taxon>Sphingomonadaceae</taxon>
        <taxon>Novosphingobium</taxon>
    </lineage>
</organism>
<keyword evidence="2" id="KW-1185">Reference proteome</keyword>
<evidence type="ECO:0000313" key="1">
    <source>
        <dbReference type="EMBL" id="GEO02196.1"/>
    </source>
</evidence>
<protein>
    <submittedName>
        <fullName evidence="1">Uncharacterized protein</fullName>
    </submittedName>
</protein>